<comment type="caution">
    <text evidence="1">The sequence shown here is derived from an EMBL/GenBank/DDBJ whole genome shotgun (WGS) entry which is preliminary data.</text>
</comment>
<organism evidence="1 2">
    <name type="scientific">Cinchona calisaya</name>
    <dbReference type="NCBI Taxonomy" id="153742"/>
    <lineage>
        <taxon>Eukaryota</taxon>
        <taxon>Viridiplantae</taxon>
        <taxon>Streptophyta</taxon>
        <taxon>Embryophyta</taxon>
        <taxon>Tracheophyta</taxon>
        <taxon>Spermatophyta</taxon>
        <taxon>Magnoliopsida</taxon>
        <taxon>eudicotyledons</taxon>
        <taxon>Gunneridae</taxon>
        <taxon>Pentapetalae</taxon>
        <taxon>asterids</taxon>
        <taxon>lamiids</taxon>
        <taxon>Gentianales</taxon>
        <taxon>Rubiaceae</taxon>
        <taxon>Cinchonoideae</taxon>
        <taxon>Cinchoneae</taxon>
        <taxon>Cinchona</taxon>
    </lineage>
</organism>
<sequence>MVVVTMSRHVILSVSPTSSTQDQGKKLKIFNSSQRIGVLFSEYSQLSILHQVLLKCQISPGGFAITFRRIFYIFSPPKHPGIAASQLLYLYHLHEKAKPFLAVMKIL</sequence>
<evidence type="ECO:0000313" key="1">
    <source>
        <dbReference type="EMBL" id="KAL3510003.1"/>
    </source>
</evidence>
<protein>
    <submittedName>
        <fullName evidence="1">Uncharacterized protein</fullName>
    </submittedName>
</protein>
<evidence type="ECO:0000313" key="2">
    <source>
        <dbReference type="Proteomes" id="UP001630127"/>
    </source>
</evidence>
<dbReference type="AlphaFoldDB" id="A0ABD2YWR8"/>
<keyword evidence="2" id="KW-1185">Reference proteome</keyword>
<accession>A0ABD2YWR8</accession>
<gene>
    <name evidence="1" type="ORF">ACH5RR_029404</name>
</gene>
<dbReference type="EMBL" id="JBJUIK010000012">
    <property type="protein sequence ID" value="KAL3510003.1"/>
    <property type="molecule type" value="Genomic_DNA"/>
</dbReference>
<dbReference type="Proteomes" id="UP001630127">
    <property type="component" value="Unassembled WGS sequence"/>
</dbReference>
<name>A0ABD2YWR8_9GENT</name>
<proteinExistence type="predicted"/>
<reference evidence="1 2" key="1">
    <citation type="submission" date="2024-11" db="EMBL/GenBank/DDBJ databases">
        <title>A near-complete genome assembly of Cinchona calisaya.</title>
        <authorList>
            <person name="Lian D.C."/>
            <person name="Zhao X.W."/>
            <person name="Wei L."/>
        </authorList>
    </citation>
    <scope>NUCLEOTIDE SEQUENCE [LARGE SCALE GENOMIC DNA]</scope>
    <source>
        <tissue evidence="1">Nenye</tissue>
    </source>
</reference>